<protein>
    <submittedName>
        <fullName evidence="2">Uncharacterized protein</fullName>
    </submittedName>
</protein>
<keyword evidence="3" id="KW-1185">Reference proteome</keyword>
<sequence>MNGDLIRIPRTKSSRNHESRSGKVSDAVLPHFLSPGHNLCGGDPERENEKRALKKLLFKRNVPCDGSNGGDTNAIRGLIYGDLKAEVNGDLIRIPRTKSSRNHESRSGKVSDAVLPHFLSPGHNLCGGDPERENEKRALKKLLFKRNVPCDGCVERKRRRRPLRRLRVRRVGGHVRRLWPNVGR</sequence>
<reference evidence="2" key="2">
    <citation type="submission" date="2021-09" db="EMBL/GenBank/DDBJ databases">
        <authorList>
            <person name="Jia N."/>
            <person name="Wang J."/>
            <person name="Shi W."/>
            <person name="Du L."/>
            <person name="Sun Y."/>
            <person name="Zhan W."/>
            <person name="Jiang J."/>
            <person name="Wang Q."/>
            <person name="Zhang B."/>
            <person name="Ji P."/>
            <person name="Sakyi L.B."/>
            <person name="Cui X."/>
            <person name="Yuan T."/>
            <person name="Jiang B."/>
            <person name="Yang W."/>
            <person name="Lam T.T.-Y."/>
            <person name="Chang Q."/>
            <person name="Ding S."/>
            <person name="Wang X."/>
            <person name="Zhu J."/>
            <person name="Ruan X."/>
            <person name="Zhao L."/>
            <person name="Wei J."/>
            <person name="Que T."/>
            <person name="Du C."/>
            <person name="Cheng J."/>
            <person name="Dai P."/>
            <person name="Han X."/>
            <person name="Huang E."/>
            <person name="Gao Y."/>
            <person name="Liu J."/>
            <person name="Shao H."/>
            <person name="Ye R."/>
            <person name="Li L."/>
            <person name="Wei W."/>
            <person name="Wang X."/>
            <person name="Wang C."/>
            <person name="Huo Q."/>
            <person name="Li W."/>
            <person name="Guo W."/>
            <person name="Chen H."/>
            <person name="Chen S."/>
            <person name="Zhou L."/>
            <person name="Zhou L."/>
            <person name="Ni X."/>
            <person name="Tian J."/>
            <person name="Zhou Y."/>
            <person name="Sheng Y."/>
            <person name="Liu T."/>
            <person name="Pan Y."/>
            <person name="Xia L."/>
            <person name="Li J."/>
            <person name="Zhao F."/>
            <person name="Cao W."/>
        </authorList>
    </citation>
    <scope>NUCLEOTIDE SEQUENCE</scope>
    <source>
        <strain evidence="2">Rsan-2018</strain>
        <tissue evidence="2">Larvae</tissue>
    </source>
</reference>
<organism evidence="2 3">
    <name type="scientific">Rhipicephalus sanguineus</name>
    <name type="common">Brown dog tick</name>
    <name type="synonym">Ixodes sanguineus</name>
    <dbReference type="NCBI Taxonomy" id="34632"/>
    <lineage>
        <taxon>Eukaryota</taxon>
        <taxon>Metazoa</taxon>
        <taxon>Ecdysozoa</taxon>
        <taxon>Arthropoda</taxon>
        <taxon>Chelicerata</taxon>
        <taxon>Arachnida</taxon>
        <taxon>Acari</taxon>
        <taxon>Parasitiformes</taxon>
        <taxon>Ixodida</taxon>
        <taxon>Ixodoidea</taxon>
        <taxon>Ixodidae</taxon>
        <taxon>Rhipicephalinae</taxon>
        <taxon>Rhipicephalus</taxon>
        <taxon>Rhipicephalus</taxon>
    </lineage>
</organism>
<dbReference type="Proteomes" id="UP000821837">
    <property type="component" value="Unassembled WGS sequence"/>
</dbReference>
<dbReference type="VEuPathDB" id="VectorBase:RSAN_046825"/>
<evidence type="ECO:0000313" key="2">
    <source>
        <dbReference type="EMBL" id="KAH7984851.1"/>
    </source>
</evidence>
<gene>
    <name evidence="2" type="ORF">HPB52_024494</name>
</gene>
<evidence type="ECO:0000256" key="1">
    <source>
        <dbReference type="SAM" id="MobiDB-lite"/>
    </source>
</evidence>
<dbReference type="AlphaFoldDB" id="A0A9D4YR78"/>
<feature type="region of interest" description="Disordered" evidence="1">
    <location>
        <begin position="1"/>
        <end position="24"/>
    </location>
</feature>
<name>A0A9D4YR78_RHISA</name>
<proteinExistence type="predicted"/>
<reference evidence="2" key="1">
    <citation type="journal article" date="2020" name="Cell">
        <title>Large-Scale Comparative Analyses of Tick Genomes Elucidate Their Genetic Diversity and Vector Capacities.</title>
        <authorList>
            <consortium name="Tick Genome and Microbiome Consortium (TIGMIC)"/>
            <person name="Jia N."/>
            <person name="Wang J."/>
            <person name="Shi W."/>
            <person name="Du L."/>
            <person name="Sun Y."/>
            <person name="Zhan W."/>
            <person name="Jiang J.F."/>
            <person name="Wang Q."/>
            <person name="Zhang B."/>
            <person name="Ji P."/>
            <person name="Bell-Sakyi L."/>
            <person name="Cui X.M."/>
            <person name="Yuan T.T."/>
            <person name="Jiang B.G."/>
            <person name="Yang W.F."/>
            <person name="Lam T.T."/>
            <person name="Chang Q.C."/>
            <person name="Ding S.J."/>
            <person name="Wang X.J."/>
            <person name="Zhu J.G."/>
            <person name="Ruan X.D."/>
            <person name="Zhao L."/>
            <person name="Wei J.T."/>
            <person name="Ye R.Z."/>
            <person name="Que T.C."/>
            <person name="Du C.H."/>
            <person name="Zhou Y.H."/>
            <person name="Cheng J.X."/>
            <person name="Dai P.F."/>
            <person name="Guo W.B."/>
            <person name="Han X.H."/>
            <person name="Huang E.J."/>
            <person name="Li L.F."/>
            <person name="Wei W."/>
            <person name="Gao Y.C."/>
            <person name="Liu J.Z."/>
            <person name="Shao H.Z."/>
            <person name="Wang X."/>
            <person name="Wang C.C."/>
            <person name="Yang T.C."/>
            <person name="Huo Q.B."/>
            <person name="Li W."/>
            <person name="Chen H.Y."/>
            <person name="Chen S.E."/>
            <person name="Zhou L.G."/>
            <person name="Ni X.B."/>
            <person name="Tian J.H."/>
            <person name="Sheng Y."/>
            <person name="Liu T."/>
            <person name="Pan Y.S."/>
            <person name="Xia L.Y."/>
            <person name="Li J."/>
            <person name="Zhao F."/>
            <person name="Cao W.C."/>
        </authorList>
    </citation>
    <scope>NUCLEOTIDE SEQUENCE</scope>
    <source>
        <strain evidence="2">Rsan-2018</strain>
    </source>
</reference>
<accession>A0A9D4YR78</accession>
<comment type="caution">
    <text evidence="2">The sequence shown here is derived from an EMBL/GenBank/DDBJ whole genome shotgun (WGS) entry which is preliminary data.</text>
</comment>
<dbReference type="EMBL" id="JABSTV010001230">
    <property type="protein sequence ID" value="KAH7984851.1"/>
    <property type="molecule type" value="Genomic_DNA"/>
</dbReference>
<evidence type="ECO:0000313" key="3">
    <source>
        <dbReference type="Proteomes" id="UP000821837"/>
    </source>
</evidence>